<dbReference type="PANTHER" id="PTHR42840:SF3">
    <property type="entry name" value="BINDING ROSSMANN FOLD OXIDOREDUCTASE, PUTATIVE (AFU_ORTHOLOGUE AFUA_2G10240)-RELATED"/>
    <property type="match status" value="1"/>
</dbReference>
<evidence type="ECO:0000256" key="1">
    <source>
        <dbReference type="ARBA" id="ARBA00010928"/>
    </source>
</evidence>
<dbReference type="Gene3D" id="3.30.360.10">
    <property type="entry name" value="Dihydrodipicolinate Reductase, domain 2"/>
    <property type="match status" value="1"/>
</dbReference>
<dbReference type="SUPFAM" id="SSF55347">
    <property type="entry name" value="Glyceraldehyde-3-phosphate dehydrogenase-like, C-terminal domain"/>
    <property type="match status" value="1"/>
</dbReference>
<evidence type="ECO:0000259" key="3">
    <source>
        <dbReference type="Pfam" id="PF01408"/>
    </source>
</evidence>
<dbReference type="Proteomes" id="UP001156882">
    <property type="component" value="Unassembled WGS sequence"/>
</dbReference>
<dbReference type="Gene3D" id="3.40.50.720">
    <property type="entry name" value="NAD(P)-binding Rossmann-like Domain"/>
    <property type="match status" value="1"/>
</dbReference>
<dbReference type="RefSeq" id="WP_284314278.1">
    <property type="nucleotide sequence ID" value="NZ_BSPC01000045.1"/>
</dbReference>
<proteinExistence type="inferred from homology"/>
<keyword evidence="2" id="KW-0560">Oxidoreductase</keyword>
<evidence type="ECO:0000313" key="5">
    <source>
        <dbReference type="EMBL" id="GLS21231.1"/>
    </source>
</evidence>
<gene>
    <name evidence="5" type="primary">iolG</name>
    <name evidence="5" type="ORF">GCM10007874_42480</name>
</gene>
<evidence type="ECO:0000259" key="4">
    <source>
        <dbReference type="Pfam" id="PF22725"/>
    </source>
</evidence>
<keyword evidence="6" id="KW-1185">Reference proteome</keyword>
<feature type="domain" description="Gfo/Idh/MocA-like oxidoreductase N-terminal" evidence="3">
    <location>
        <begin position="4"/>
        <end position="115"/>
    </location>
</feature>
<dbReference type="InterPro" id="IPR030827">
    <property type="entry name" value="Myo_inos_IolG"/>
</dbReference>
<dbReference type="EMBL" id="BSPC01000045">
    <property type="protein sequence ID" value="GLS21231.1"/>
    <property type="molecule type" value="Genomic_DNA"/>
</dbReference>
<dbReference type="Pfam" id="PF22725">
    <property type="entry name" value="GFO_IDH_MocA_C3"/>
    <property type="match status" value="1"/>
</dbReference>
<comment type="caution">
    <text evidence="5">The sequence shown here is derived from an EMBL/GenBank/DDBJ whole genome shotgun (WGS) entry which is preliminary data.</text>
</comment>
<name>A0ABQ6CSQ5_9HYPH</name>
<evidence type="ECO:0000256" key="2">
    <source>
        <dbReference type="ARBA" id="ARBA00023002"/>
    </source>
</evidence>
<comment type="similarity">
    <text evidence="1">Belongs to the Gfo/Idh/MocA family.</text>
</comment>
<dbReference type="InterPro" id="IPR000683">
    <property type="entry name" value="Gfo/Idh/MocA-like_OxRdtase_N"/>
</dbReference>
<reference evidence="6" key="1">
    <citation type="journal article" date="2019" name="Int. J. Syst. Evol. Microbiol.">
        <title>The Global Catalogue of Microorganisms (GCM) 10K type strain sequencing project: providing services to taxonomists for standard genome sequencing and annotation.</title>
        <authorList>
            <consortium name="The Broad Institute Genomics Platform"/>
            <consortium name="The Broad Institute Genome Sequencing Center for Infectious Disease"/>
            <person name="Wu L."/>
            <person name="Ma J."/>
        </authorList>
    </citation>
    <scope>NUCLEOTIDE SEQUENCE [LARGE SCALE GENOMIC DNA]</scope>
    <source>
        <strain evidence="6">NBRC 101365</strain>
    </source>
</reference>
<evidence type="ECO:0000313" key="6">
    <source>
        <dbReference type="Proteomes" id="UP001156882"/>
    </source>
</evidence>
<feature type="domain" description="GFO/IDH/MocA-like oxidoreductase" evidence="4">
    <location>
        <begin position="129"/>
        <end position="250"/>
    </location>
</feature>
<dbReference type="InterPro" id="IPR055170">
    <property type="entry name" value="GFO_IDH_MocA-like_dom"/>
</dbReference>
<dbReference type="InterPro" id="IPR036291">
    <property type="entry name" value="NAD(P)-bd_dom_sf"/>
</dbReference>
<protein>
    <submittedName>
        <fullName evidence="5">Inositol 2-dehydrogenase</fullName>
    </submittedName>
</protein>
<dbReference type="SUPFAM" id="SSF51735">
    <property type="entry name" value="NAD(P)-binding Rossmann-fold domains"/>
    <property type="match status" value="1"/>
</dbReference>
<organism evidence="5 6">
    <name type="scientific">Labrys miyagiensis</name>
    <dbReference type="NCBI Taxonomy" id="346912"/>
    <lineage>
        <taxon>Bacteria</taxon>
        <taxon>Pseudomonadati</taxon>
        <taxon>Pseudomonadota</taxon>
        <taxon>Alphaproteobacteria</taxon>
        <taxon>Hyphomicrobiales</taxon>
        <taxon>Xanthobacteraceae</taxon>
        <taxon>Labrys</taxon>
    </lineage>
</organism>
<accession>A0ABQ6CSQ5</accession>
<dbReference type="Pfam" id="PF01408">
    <property type="entry name" value="GFO_IDH_MocA"/>
    <property type="match status" value="1"/>
</dbReference>
<dbReference type="NCBIfam" id="TIGR04380">
    <property type="entry name" value="myo_inos_iolG"/>
    <property type="match status" value="1"/>
</dbReference>
<sequence>MAFDIALFGAGRIGAVHARNIAEHGESNLKFIVDPASASADTLAARFGATVASEDEIWADPEVDAILVGTATASHAELIEKGLRAGKAVFCEKPIDLSMKRVDEVMSVVKASARPLFLAFNRRFDPGILEMKRRIGDGEIGALELVTVISKDPAGGLPIEYLKTSGGMFRDMTIHDFDMARYIMGEEFVSAQATASSLTDPAIKEIGDIDTATVSMQTASGRIAVIINSRRASYGYDQRVEAHGALGMLRTENVPQHLLVQEGAEGVRRAKSQFFFVERYAQSYANEWAHFVRVLKGEEAPSASGDDGRKALALAEAAYRSLETRQRVSVAM</sequence>
<dbReference type="PANTHER" id="PTHR42840">
    <property type="entry name" value="NAD(P)-BINDING ROSSMANN-FOLD SUPERFAMILY PROTEIN-RELATED"/>
    <property type="match status" value="1"/>
</dbReference>